<feature type="domain" description="Toprim" evidence="15">
    <location>
        <begin position="262"/>
        <end position="348"/>
    </location>
</feature>
<dbReference type="CDD" id="cd03364">
    <property type="entry name" value="TOPRIM_DnaG_primases"/>
    <property type="match status" value="1"/>
</dbReference>
<dbReference type="HOGENOM" id="CLU_013501_3_1_11"/>
<evidence type="ECO:0000256" key="3">
    <source>
        <dbReference type="ARBA" id="ARBA00022679"/>
    </source>
</evidence>
<evidence type="ECO:0000256" key="13">
    <source>
        <dbReference type="PIRNR" id="PIRNR002811"/>
    </source>
</evidence>
<organism evidence="16 17">
    <name type="scientific">Corynebacterium durum F0235</name>
    <dbReference type="NCBI Taxonomy" id="1035195"/>
    <lineage>
        <taxon>Bacteria</taxon>
        <taxon>Bacillati</taxon>
        <taxon>Actinomycetota</taxon>
        <taxon>Actinomycetes</taxon>
        <taxon>Mycobacteriales</taxon>
        <taxon>Corynebacteriaceae</taxon>
        <taxon>Corynebacterium</taxon>
    </lineage>
</organism>
<keyword evidence="11 12" id="KW-0804">Transcription</keyword>
<dbReference type="PATRIC" id="fig|1035195.3.peg.1632"/>
<evidence type="ECO:0000256" key="9">
    <source>
        <dbReference type="ARBA" id="ARBA00022842"/>
    </source>
</evidence>
<dbReference type="InterPro" id="IPR006171">
    <property type="entry name" value="TOPRIM_dom"/>
</dbReference>
<name>L1MES7_9CORY</name>
<dbReference type="OrthoDB" id="9803773at2"/>
<evidence type="ECO:0000313" key="17">
    <source>
        <dbReference type="Proteomes" id="UP000010445"/>
    </source>
</evidence>
<evidence type="ECO:0000256" key="6">
    <source>
        <dbReference type="ARBA" id="ARBA00022723"/>
    </source>
</evidence>
<evidence type="ECO:0000256" key="1">
    <source>
        <dbReference type="ARBA" id="ARBA00022478"/>
    </source>
</evidence>
<keyword evidence="3 12" id="KW-0808">Transferase</keyword>
<comment type="function">
    <text evidence="12 13">RNA polymerase that catalyzes the synthesis of short RNA molecules used as primers for DNA polymerase during DNA replication.</text>
</comment>
<dbReference type="RefSeq" id="WP_006064031.1">
    <property type="nucleotide sequence ID" value="NZ_KB290831.1"/>
</dbReference>
<keyword evidence="5 12" id="KW-0235">DNA replication</keyword>
<dbReference type="InterPro" id="IPR050219">
    <property type="entry name" value="DnaG_primase"/>
</dbReference>
<dbReference type="GO" id="GO:1990077">
    <property type="term" value="C:primosome complex"/>
    <property type="evidence" value="ECO:0007669"/>
    <property type="project" value="UniProtKB-KW"/>
</dbReference>
<dbReference type="Gene3D" id="3.90.580.10">
    <property type="entry name" value="Zinc finger, CHC2-type domain"/>
    <property type="match status" value="1"/>
</dbReference>
<comment type="cofactor">
    <cofactor evidence="13">
        <name>Zn(2+)</name>
        <dbReference type="ChEBI" id="CHEBI:29105"/>
    </cofactor>
    <text evidence="13">Binds 1 zinc ion per monomer.</text>
</comment>
<dbReference type="GO" id="GO:0003899">
    <property type="term" value="F:DNA-directed RNA polymerase activity"/>
    <property type="evidence" value="ECO:0007669"/>
    <property type="project" value="UniProtKB-UniRule"/>
</dbReference>
<keyword evidence="9" id="KW-0460">Magnesium</keyword>
<comment type="similarity">
    <text evidence="12 13">Belongs to the DnaG primase family.</text>
</comment>
<dbReference type="eggNOG" id="COG0358">
    <property type="taxonomic scope" value="Bacteria"/>
</dbReference>
<keyword evidence="17" id="KW-1185">Reference proteome</keyword>
<keyword evidence="7" id="KW-0863">Zinc-finger</keyword>
<feature type="compositionally biased region" description="Gly residues" evidence="14">
    <location>
        <begin position="463"/>
        <end position="473"/>
    </location>
</feature>
<gene>
    <name evidence="12" type="primary">dnaG</name>
    <name evidence="16" type="ORF">HMPREF9997_01806</name>
</gene>
<keyword evidence="4 12" id="KW-0548">Nucleotidyltransferase</keyword>
<dbReference type="InterPro" id="IPR034151">
    <property type="entry name" value="TOPRIM_DnaG_bac"/>
</dbReference>
<dbReference type="Pfam" id="PF10410">
    <property type="entry name" value="DnaB_bind"/>
    <property type="match status" value="1"/>
</dbReference>
<protein>
    <recommendedName>
        <fullName evidence="12 13">DNA primase</fullName>
        <ecNumber evidence="12">2.7.7.101</ecNumber>
    </recommendedName>
</protein>
<dbReference type="FunFam" id="3.90.580.10:FF:000001">
    <property type="entry name" value="DNA primase"/>
    <property type="match status" value="1"/>
</dbReference>
<dbReference type="PIRSF" id="PIRSF002811">
    <property type="entry name" value="DnaG"/>
    <property type="match status" value="1"/>
</dbReference>
<comment type="caution">
    <text evidence="12">Lacks conserved residue(s) required for the propagation of feature annotation.</text>
</comment>
<dbReference type="Proteomes" id="UP000010445">
    <property type="component" value="Unassembled WGS sequence"/>
</dbReference>
<dbReference type="GO" id="GO:0000428">
    <property type="term" value="C:DNA-directed RNA polymerase complex"/>
    <property type="evidence" value="ECO:0007669"/>
    <property type="project" value="UniProtKB-KW"/>
</dbReference>
<dbReference type="NCBIfam" id="TIGR01391">
    <property type="entry name" value="dnaG"/>
    <property type="match status" value="1"/>
</dbReference>
<keyword evidence="2 12" id="KW-0639">Primosome</keyword>
<dbReference type="SMART" id="SM00493">
    <property type="entry name" value="TOPRIM"/>
    <property type="match status" value="1"/>
</dbReference>
<dbReference type="FunFam" id="3.90.980.10:FF:000001">
    <property type="entry name" value="DNA primase"/>
    <property type="match status" value="1"/>
</dbReference>
<dbReference type="Gene3D" id="3.90.980.10">
    <property type="entry name" value="DNA primase, catalytic core, N-terminal domain"/>
    <property type="match status" value="1"/>
</dbReference>
<sequence>MAKGRIPESDIAAIRERTPIEDIVGEYVQLKPAGVDSLKGLSPFKDEKTPSFHVRPNRGYFHCFSSGEGGDVFSFLMKMEHISFPEAVEICAEKIGYRINYEGGGPGRREEPGTRQRLVAANKAAHEFFRAQLETPEAEAARNFLTERGFSADHAHQFGCGYAPEGWDTLTKHLLRKGFSYEELNAAGLAKMGRRGPIDQFHRRLLWPIKNLAGDVIGFGARKLFDDDNMGKYMNTPDTLLYKKSKVLFGLDRAKKDIAAGHQAVVVEGYTDVMAMHAAGVTTAVAACGTAFGEEHLQLLRRLMLDDNYFRGELIYTFDGDEAGQKAAMRAFDGDQQFTGQSYVSVAPAGMDPCDLRLAHGDAAVRDLVARRVPMFEFVVRAMIADFPLDSVEGRLQALRRAVPIVADIHDQTLRNEYARQLAGWIGWADPAEVLAQVRTASRRPRTQQQPRRARRFDSATSAGGGMGAGGTGVNPDATLVLPDRRNPRLWPERESLKIALQYPDIAGSYFDGLADDCFTHPAYNAVRVAIAAAGGCDNANEGVDWISGVAGELPDLVGRSLVSELAVEDIHCELEDLPRYADSVLSRLQEVRVGNHIAQLKGQLQRMRPSDDEATYNSLFADLVALEAARRELLDRAFKG</sequence>
<dbReference type="EMBL" id="AMEM01000023">
    <property type="protein sequence ID" value="EKX89560.1"/>
    <property type="molecule type" value="Genomic_DNA"/>
</dbReference>
<dbReference type="SMART" id="SM00400">
    <property type="entry name" value="ZnF_CHCC"/>
    <property type="match status" value="1"/>
</dbReference>
<dbReference type="Pfam" id="PF13662">
    <property type="entry name" value="Toprim_4"/>
    <property type="match status" value="1"/>
</dbReference>
<dbReference type="InterPro" id="IPR019475">
    <property type="entry name" value="DNA_primase_DnaB-bd"/>
</dbReference>
<evidence type="ECO:0000256" key="11">
    <source>
        <dbReference type="ARBA" id="ARBA00023163"/>
    </source>
</evidence>
<dbReference type="Pfam" id="PF08278">
    <property type="entry name" value="DnaG_DnaB_bind"/>
    <property type="match status" value="1"/>
</dbReference>
<keyword evidence="6 13" id="KW-0479">Metal-binding</keyword>
<keyword evidence="8 13" id="KW-0862">Zinc</keyword>
<comment type="caution">
    <text evidence="16">The sequence shown here is derived from an EMBL/GenBank/DDBJ whole genome shotgun (WGS) entry which is preliminary data.</text>
</comment>
<dbReference type="PROSITE" id="PS50880">
    <property type="entry name" value="TOPRIM"/>
    <property type="match status" value="1"/>
</dbReference>
<dbReference type="Pfam" id="PF08275">
    <property type="entry name" value="DNAG_N"/>
    <property type="match status" value="1"/>
</dbReference>
<dbReference type="InterPro" id="IPR002694">
    <property type="entry name" value="Znf_CHC2"/>
</dbReference>
<dbReference type="SUPFAM" id="SSF56731">
    <property type="entry name" value="DNA primase core"/>
    <property type="match status" value="1"/>
</dbReference>
<keyword evidence="1 12" id="KW-0240">DNA-directed RNA polymerase</keyword>
<evidence type="ECO:0000256" key="7">
    <source>
        <dbReference type="ARBA" id="ARBA00022771"/>
    </source>
</evidence>
<dbReference type="GO" id="GO:0003677">
    <property type="term" value="F:DNA binding"/>
    <property type="evidence" value="ECO:0007669"/>
    <property type="project" value="UniProtKB-KW"/>
</dbReference>
<evidence type="ECO:0000256" key="2">
    <source>
        <dbReference type="ARBA" id="ARBA00022515"/>
    </source>
</evidence>
<evidence type="ECO:0000256" key="12">
    <source>
        <dbReference type="HAMAP-Rule" id="MF_00974"/>
    </source>
</evidence>
<dbReference type="PANTHER" id="PTHR30313">
    <property type="entry name" value="DNA PRIMASE"/>
    <property type="match status" value="1"/>
</dbReference>
<dbReference type="AlphaFoldDB" id="L1MES7"/>
<dbReference type="InterPro" id="IPR036977">
    <property type="entry name" value="DNA_primase_Znf_CHC2"/>
</dbReference>
<dbReference type="Pfam" id="PF01807">
    <property type="entry name" value="Zn_ribbon_DnaG"/>
    <property type="match status" value="1"/>
</dbReference>
<comment type="subunit">
    <text evidence="12">Monomer. Interacts with DnaB.</text>
</comment>
<dbReference type="PANTHER" id="PTHR30313:SF2">
    <property type="entry name" value="DNA PRIMASE"/>
    <property type="match status" value="1"/>
</dbReference>
<dbReference type="GO" id="GO:0008270">
    <property type="term" value="F:zinc ion binding"/>
    <property type="evidence" value="ECO:0007669"/>
    <property type="project" value="UniProtKB-KW"/>
</dbReference>
<dbReference type="InterPro" id="IPR006295">
    <property type="entry name" value="DNA_primase_DnaG"/>
</dbReference>
<dbReference type="GO" id="GO:0005737">
    <property type="term" value="C:cytoplasm"/>
    <property type="evidence" value="ECO:0007669"/>
    <property type="project" value="TreeGrafter"/>
</dbReference>
<dbReference type="InterPro" id="IPR037068">
    <property type="entry name" value="DNA_primase_core_N_sf"/>
</dbReference>
<dbReference type="STRING" id="1035195.HMPREF9997_01806"/>
<accession>L1MES7</accession>
<dbReference type="InterPro" id="IPR030846">
    <property type="entry name" value="DnaG_bac"/>
</dbReference>
<proteinExistence type="inferred from homology"/>
<evidence type="ECO:0000259" key="15">
    <source>
        <dbReference type="PROSITE" id="PS50880"/>
    </source>
</evidence>
<evidence type="ECO:0000256" key="5">
    <source>
        <dbReference type="ARBA" id="ARBA00022705"/>
    </source>
</evidence>
<dbReference type="InterPro" id="IPR013264">
    <property type="entry name" value="DNAG_N"/>
</dbReference>
<keyword evidence="10 12" id="KW-0238">DNA-binding</keyword>
<dbReference type="InterPro" id="IPR013173">
    <property type="entry name" value="DNA_primase_DnaG_DnaB-bd_dom"/>
</dbReference>
<evidence type="ECO:0000313" key="16">
    <source>
        <dbReference type="EMBL" id="EKX89560.1"/>
    </source>
</evidence>
<dbReference type="GO" id="GO:0006269">
    <property type="term" value="P:DNA replication, synthesis of primer"/>
    <property type="evidence" value="ECO:0007669"/>
    <property type="project" value="UniProtKB-UniRule"/>
</dbReference>
<comment type="catalytic activity">
    <reaction evidence="12">
        <text>ssDNA + n NTP = ssDNA/pppN(pN)n-1 hybrid + (n-1) diphosphate.</text>
        <dbReference type="EC" id="2.7.7.101"/>
    </reaction>
</comment>
<reference evidence="16 17" key="1">
    <citation type="submission" date="2012-05" db="EMBL/GenBank/DDBJ databases">
        <authorList>
            <person name="Weinstock G."/>
            <person name="Sodergren E."/>
            <person name="Lobos E.A."/>
            <person name="Fulton L."/>
            <person name="Fulton R."/>
            <person name="Courtney L."/>
            <person name="Fronick C."/>
            <person name="O'Laughlin M."/>
            <person name="Godfrey J."/>
            <person name="Wilson R.M."/>
            <person name="Miner T."/>
            <person name="Farmer C."/>
            <person name="Delehaunty K."/>
            <person name="Cordes M."/>
            <person name="Minx P."/>
            <person name="Tomlinson C."/>
            <person name="Chen J."/>
            <person name="Wollam A."/>
            <person name="Pepin K.H."/>
            <person name="Bhonagiri V."/>
            <person name="Zhang X."/>
            <person name="Suruliraj S."/>
            <person name="Warren W."/>
            <person name="Mitreva M."/>
            <person name="Mardis E.R."/>
            <person name="Wilson R.K."/>
        </authorList>
    </citation>
    <scope>NUCLEOTIDE SEQUENCE [LARGE SCALE GENOMIC DNA]</scope>
    <source>
        <strain evidence="16 17">F0235</strain>
    </source>
</reference>
<evidence type="ECO:0000256" key="4">
    <source>
        <dbReference type="ARBA" id="ARBA00022695"/>
    </source>
</evidence>
<dbReference type="EC" id="2.7.7.101" evidence="12"/>
<dbReference type="SUPFAM" id="SSF57783">
    <property type="entry name" value="Zinc beta-ribbon"/>
    <property type="match status" value="1"/>
</dbReference>
<dbReference type="SMART" id="SM00766">
    <property type="entry name" value="DnaG_DnaB_bind"/>
    <property type="match status" value="1"/>
</dbReference>
<dbReference type="HAMAP" id="MF_00974">
    <property type="entry name" value="DNA_primase_DnaG"/>
    <property type="match status" value="1"/>
</dbReference>
<feature type="region of interest" description="Disordered" evidence="14">
    <location>
        <begin position="441"/>
        <end position="481"/>
    </location>
</feature>
<evidence type="ECO:0000256" key="10">
    <source>
        <dbReference type="ARBA" id="ARBA00023125"/>
    </source>
</evidence>
<evidence type="ECO:0000256" key="14">
    <source>
        <dbReference type="SAM" id="MobiDB-lite"/>
    </source>
</evidence>
<evidence type="ECO:0000256" key="8">
    <source>
        <dbReference type="ARBA" id="ARBA00022833"/>
    </source>
</evidence>
<dbReference type="Gene3D" id="3.40.1360.10">
    <property type="match status" value="1"/>
</dbReference>